<organism evidence="1 2">
    <name type="scientific">Evansella tamaricis</name>
    <dbReference type="NCBI Taxonomy" id="2069301"/>
    <lineage>
        <taxon>Bacteria</taxon>
        <taxon>Bacillati</taxon>
        <taxon>Bacillota</taxon>
        <taxon>Bacilli</taxon>
        <taxon>Bacillales</taxon>
        <taxon>Bacillaceae</taxon>
        <taxon>Evansella</taxon>
    </lineage>
</organism>
<dbReference type="EMBL" id="JAHQCS010000037">
    <property type="protein sequence ID" value="MBU9710566.1"/>
    <property type="molecule type" value="Genomic_DNA"/>
</dbReference>
<sequence length="60" mass="7295">MRYLNDEKLIEIYQIAVNSEIDSQFLQLVIDELKRREINLNNIRETKIKKQITFQDNEKV</sequence>
<gene>
    <name evidence="1" type="ORF">KS419_02265</name>
</gene>
<evidence type="ECO:0000313" key="1">
    <source>
        <dbReference type="EMBL" id="MBU9710566.1"/>
    </source>
</evidence>
<dbReference type="Proteomes" id="UP000784880">
    <property type="component" value="Unassembled WGS sequence"/>
</dbReference>
<evidence type="ECO:0000313" key="2">
    <source>
        <dbReference type="Proteomes" id="UP000784880"/>
    </source>
</evidence>
<reference evidence="1 2" key="1">
    <citation type="submission" date="2021-06" db="EMBL/GenBank/DDBJ databases">
        <title>Bacillus sp. RD4P76, an endophyte from a halophyte.</title>
        <authorList>
            <person name="Sun J.-Q."/>
        </authorList>
    </citation>
    <scope>NUCLEOTIDE SEQUENCE [LARGE SCALE GENOMIC DNA]</scope>
    <source>
        <strain evidence="1 2">CGMCC 1.15917</strain>
    </source>
</reference>
<keyword evidence="2" id="KW-1185">Reference proteome</keyword>
<dbReference type="InterPro" id="IPR015064">
    <property type="entry name" value="Sda"/>
</dbReference>
<name>A0ABS6JA50_9BACI</name>
<dbReference type="RefSeq" id="WP_217064459.1">
    <property type="nucleotide sequence ID" value="NZ_JAHQCS010000037.1"/>
</dbReference>
<protein>
    <submittedName>
        <fullName evidence="1">Sporulation histidine kinase inhibitor Sda</fullName>
    </submittedName>
</protein>
<comment type="caution">
    <text evidence="1">The sequence shown here is derived from an EMBL/GenBank/DDBJ whole genome shotgun (WGS) entry which is preliminary data.</text>
</comment>
<accession>A0ABS6JA50</accession>
<dbReference type="GO" id="GO:0004860">
    <property type="term" value="F:protein kinase inhibitor activity"/>
    <property type="evidence" value="ECO:0007669"/>
    <property type="project" value="UniProtKB-KW"/>
</dbReference>
<proteinExistence type="predicted"/>
<keyword evidence="1" id="KW-0649">Protein kinase inhibitor</keyword>
<dbReference type="Pfam" id="PF08970">
    <property type="entry name" value="Sda"/>
    <property type="match status" value="1"/>
</dbReference>